<dbReference type="GO" id="GO:0070212">
    <property type="term" value="P:protein poly-ADP-ribosylation"/>
    <property type="evidence" value="ECO:0007669"/>
    <property type="project" value="TreeGrafter"/>
</dbReference>
<protein>
    <recommendedName>
        <fullName evidence="4">Poly [ADP-ribose] polymerase</fullName>
        <shortName evidence="4">PARP</shortName>
        <ecNumber evidence="4">2.4.2.-</ecNumber>
    </recommendedName>
</protein>
<dbReference type="EC" id="2.4.2.-" evidence="4"/>
<evidence type="ECO:0000256" key="4">
    <source>
        <dbReference type="RuleBase" id="RU362114"/>
    </source>
</evidence>
<keyword evidence="1 4" id="KW-0328">Glycosyltransferase</keyword>
<keyword evidence="2 4" id="KW-0808">Transferase</keyword>
<dbReference type="WBParaSite" id="ACOC_0000904101-mRNA-1">
    <property type="protein sequence ID" value="ACOC_0000904101-mRNA-1"/>
    <property type="gene ID" value="ACOC_0000904101"/>
</dbReference>
<dbReference type="InterPro" id="IPR050800">
    <property type="entry name" value="ARTD/PARP"/>
</dbReference>
<gene>
    <name evidence="6" type="ORF">ACOC_LOCUS9042</name>
</gene>
<evidence type="ECO:0000256" key="3">
    <source>
        <dbReference type="ARBA" id="ARBA00023027"/>
    </source>
</evidence>
<evidence type="ECO:0000256" key="1">
    <source>
        <dbReference type="ARBA" id="ARBA00022676"/>
    </source>
</evidence>
<dbReference type="GO" id="GO:0005730">
    <property type="term" value="C:nucleolus"/>
    <property type="evidence" value="ECO:0007669"/>
    <property type="project" value="TreeGrafter"/>
</dbReference>
<dbReference type="AlphaFoldDB" id="A0A0R3PTE7"/>
<dbReference type="PANTHER" id="PTHR10459:SF117">
    <property type="entry name" value="POLY [ADP-RIBOSE] POLYMERASE TANKYRASE"/>
    <property type="match status" value="1"/>
</dbReference>
<dbReference type="PANTHER" id="PTHR10459">
    <property type="entry name" value="DNA LIGASE"/>
    <property type="match status" value="1"/>
</dbReference>
<name>A0A0R3PTE7_ANGCS</name>
<sequence length="128" mass="13926">MTPSDDMSQKILRFIHVTGGSDWKVMGILALAPRKATLNFGRFSNDENQIYLWHGTSAVNLLSILKDGLLVDPGHAAITSRLFGDVALGKCYRLDSSNSDWVNATPKGYDSLHVLGRKHPGSSITVDG</sequence>
<dbReference type="GO" id="GO:1990404">
    <property type="term" value="F:NAD+-protein mono-ADP-ribosyltransferase activity"/>
    <property type="evidence" value="ECO:0007669"/>
    <property type="project" value="TreeGrafter"/>
</dbReference>
<dbReference type="GO" id="GO:0006302">
    <property type="term" value="P:double-strand break repair"/>
    <property type="evidence" value="ECO:0007669"/>
    <property type="project" value="TreeGrafter"/>
</dbReference>
<dbReference type="STRING" id="334426.A0A0R3PTE7"/>
<dbReference type="Gene3D" id="3.90.228.10">
    <property type="match status" value="1"/>
</dbReference>
<evidence type="ECO:0000313" key="8">
    <source>
        <dbReference type="WBParaSite" id="ACOC_0000904101-mRNA-1"/>
    </source>
</evidence>
<evidence type="ECO:0000313" key="7">
    <source>
        <dbReference type="Proteomes" id="UP000267027"/>
    </source>
</evidence>
<dbReference type="Proteomes" id="UP000267027">
    <property type="component" value="Unassembled WGS sequence"/>
</dbReference>
<evidence type="ECO:0000259" key="5">
    <source>
        <dbReference type="PROSITE" id="PS51059"/>
    </source>
</evidence>
<dbReference type="InterPro" id="IPR012317">
    <property type="entry name" value="Poly(ADP-ribose)pol_cat_dom"/>
</dbReference>
<proteinExistence type="predicted"/>
<accession>A0A0R3PTE7</accession>
<organism evidence="8">
    <name type="scientific">Angiostrongylus costaricensis</name>
    <name type="common">Nematode worm</name>
    <dbReference type="NCBI Taxonomy" id="334426"/>
    <lineage>
        <taxon>Eukaryota</taxon>
        <taxon>Metazoa</taxon>
        <taxon>Ecdysozoa</taxon>
        <taxon>Nematoda</taxon>
        <taxon>Chromadorea</taxon>
        <taxon>Rhabditida</taxon>
        <taxon>Rhabditina</taxon>
        <taxon>Rhabditomorpha</taxon>
        <taxon>Strongyloidea</taxon>
        <taxon>Metastrongylidae</taxon>
        <taxon>Angiostrongylus</taxon>
    </lineage>
</organism>
<dbReference type="SUPFAM" id="SSF56399">
    <property type="entry name" value="ADP-ribosylation"/>
    <property type="match status" value="1"/>
</dbReference>
<reference evidence="8" key="1">
    <citation type="submission" date="2017-02" db="UniProtKB">
        <authorList>
            <consortium name="WormBaseParasite"/>
        </authorList>
    </citation>
    <scope>IDENTIFICATION</scope>
</reference>
<dbReference type="Pfam" id="PF00644">
    <property type="entry name" value="PARP"/>
    <property type="match status" value="1"/>
</dbReference>
<dbReference type="GO" id="GO:0003950">
    <property type="term" value="F:NAD+ poly-ADP-ribosyltransferase activity"/>
    <property type="evidence" value="ECO:0007669"/>
    <property type="project" value="UniProtKB-UniRule"/>
</dbReference>
<feature type="domain" description="PARP catalytic" evidence="5">
    <location>
        <begin position="1"/>
        <end position="128"/>
    </location>
</feature>
<reference evidence="6 7" key="2">
    <citation type="submission" date="2018-11" db="EMBL/GenBank/DDBJ databases">
        <authorList>
            <consortium name="Pathogen Informatics"/>
        </authorList>
    </citation>
    <scope>NUCLEOTIDE SEQUENCE [LARGE SCALE GENOMIC DNA]</scope>
    <source>
        <strain evidence="6 7">Costa Rica</strain>
    </source>
</reference>
<dbReference type="OrthoDB" id="5406014at2759"/>
<keyword evidence="3 4" id="KW-0520">NAD</keyword>
<evidence type="ECO:0000256" key="2">
    <source>
        <dbReference type="ARBA" id="ARBA00022679"/>
    </source>
</evidence>
<evidence type="ECO:0000313" key="6">
    <source>
        <dbReference type="EMBL" id="VDM60627.1"/>
    </source>
</evidence>
<dbReference type="EMBL" id="UYYA01004241">
    <property type="protein sequence ID" value="VDM60627.1"/>
    <property type="molecule type" value="Genomic_DNA"/>
</dbReference>
<keyword evidence="7" id="KW-1185">Reference proteome</keyword>
<dbReference type="PROSITE" id="PS51059">
    <property type="entry name" value="PARP_CATALYTIC"/>
    <property type="match status" value="1"/>
</dbReference>